<protein>
    <submittedName>
        <fullName evidence="2">Uncharacterized protein</fullName>
    </submittedName>
</protein>
<sequence>MNSENHQNIILPLELYFEIFKTINTYPIELKKQCELLLKEVKSTMPFKSWKDYAIKLFTSSKIIYINIKEAFHARKIKDELKKELTDQMSLFGQQLKKELTDQMSLFGQQLKKEIKDELKKRIDRSNEFIWTTTEKGDQR</sequence>
<dbReference type="Proteomes" id="UP000095281">
    <property type="component" value="Unplaced"/>
</dbReference>
<evidence type="ECO:0000313" key="2">
    <source>
        <dbReference type="WBParaSite" id="MhA1_Contig919.frz3.gene11"/>
    </source>
</evidence>
<evidence type="ECO:0000313" key="1">
    <source>
        <dbReference type="Proteomes" id="UP000095281"/>
    </source>
</evidence>
<reference evidence="2" key="1">
    <citation type="submission" date="2016-11" db="UniProtKB">
        <authorList>
            <consortium name="WormBaseParasite"/>
        </authorList>
    </citation>
    <scope>IDENTIFICATION</scope>
</reference>
<dbReference type="WBParaSite" id="MhA1_Contig919.frz3.gene11">
    <property type="protein sequence ID" value="MhA1_Contig919.frz3.gene11"/>
    <property type="gene ID" value="MhA1_Contig919.frz3.gene11"/>
</dbReference>
<dbReference type="AlphaFoldDB" id="A0A1I8C1E0"/>
<organism evidence="1 2">
    <name type="scientific">Meloidogyne hapla</name>
    <name type="common">Root-knot nematode worm</name>
    <dbReference type="NCBI Taxonomy" id="6305"/>
    <lineage>
        <taxon>Eukaryota</taxon>
        <taxon>Metazoa</taxon>
        <taxon>Ecdysozoa</taxon>
        <taxon>Nematoda</taxon>
        <taxon>Chromadorea</taxon>
        <taxon>Rhabditida</taxon>
        <taxon>Tylenchina</taxon>
        <taxon>Tylenchomorpha</taxon>
        <taxon>Tylenchoidea</taxon>
        <taxon>Meloidogynidae</taxon>
        <taxon>Meloidogyninae</taxon>
        <taxon>Meloidogyne</taxon>
    </lineage>
</organism>
<keyword evidence="1" id="KW-1185">Reference proteome</keyword>
<proteinExistence type="predicted"/>
<accession>A0A1I8C1E0</accession>
<name>A0A1I8C1E0_MELHA</name>